<accession>A0A1G4KPM0</accession>
<evidence type="ECO:0000313" key="2">
    <source>
        <dbReference type="Proteomes" id="UP000006853"/>
    </source>
</evidence>
<keyword evidence="2" id="KW-1185">Reference proteome</keyword>
<dbReference type="AlphaFoldDB" id="A0A1G4KPM0"/>
<dbReference type="Proteomes" id="UP000006853">
    <property type="component" value="Chromosome 2"/>
</dbReference>
<name>A0A1G4KPM0_KOMPC</name>
<protein>
    <submittedName>
        <fullName evidence="1">Uncharacterized protein</fullName>
    </submittedName>
</protein>
<proteinExistence type="predicted"/>
<evidence type="ECO:0000313" key="1">
    <source>
        <dbReference type="EMBL" id="SCV11961.1"/>
    </source>
</evidence>
<sequence>MPMVITGKIQTFKTKSSKIRSDDARYHHFSGRLSTVEMTMNKLFSSFSYHRV</sequence>
<reference evidence="1 2" key="1">
    <citation type="journal article" date="2011" name="J. Biotechnol.">
        <title>High-quality genome sequence of Pichia pastoris CBS7435.</title>
        <authorList>
            <person name="Kuberl A."/>
            <person name="Schneider J."/>
            <person name="Thallinger G.G."/>
            <person name="Anderl I."/>
            <person name="Wibberg D."/>
            <person name="Hajek T."/>
            <person name="Jaenicke S."/>
            <person name="Brinkrolf K."/>
            <person name="Goesmann A."/>
            <person name="Szczepanowski R."/>
            <person name="Puhler A."/>
            <person name="Schwab H."/>
            <person name="Glieder A."/>
            <person name="Pichler H."/>
        </authorList>
    </citation>
    <scope>NUCLEOTIDE SEQUENCE [LARGE SCALE GENOMIC DNA]</scope>
    <source>
        <strain evidence="2">ATCC 76273 / CBS 7435 / CECT 11047 / NRRL Y-11430 / Wegner 21-1</strain>
    </source>
</reference>
<dbReference type="EMBL" id="FR839629">
    <property type="protein sequence ID" value="SCV11961.1"/>
    <property type="molecule type" value="Genomic_DNA"/>
</dbReference>
<organism evidence="1 2">
    <name type="scientific">Komagataella phaffii (strain ATCC 76273 / CBS 7435 / CECT 11047 / NRRL Y-11430 / Wegner 21-1)</name>
    <name type="common">Yeast</name>
    <name type="synonym">Pichia pastoris</name>
    <dbReference type="NCBI Taxonomy" id="981350"/>
    <lineage>
        <taxon>Eukaryota</taxon>
        <taxon>Fungi</taxon>
        <taxon>Dikarya</taxon>
        <taxon>Ascomycota</taxon>
        <taxon>Saccharomycotina</taxon>
        <taxon>Pichiomycetes</taxon>
        <taxon>Pichiales</taxon>
        <taxon>Pichiaceae</taxon>
        <taxon>Komagataella</taxon>
    </lineage>
</organism>
<reference evidence="1 2" key="2">
    <citation type="journal article" date="2016" name="FEMS Yeast Res.">
        <title>Curation of the genome annotation of Pichia pastoris (Komagataella phaffii) CBS7435 from gene level to protein function.</title>
        <authorList>
            <person name="Valli M."/>
            <person name="Tatto N.E."/>
            <person name="Peymann A."/>
            <person name="Gruber C."/>
            <person name="Landes N."/>
            <person name="Ekker H."/>
            <person name="Thallinger G.G."/>
            <person name="Mattanovich D."/>
            <person name="Gasser B."/>
            <person name="Graf A.B."/>
        </authorList>
    </citation>
    <scope>GENOME REANNOTATION</scope>
    <source>
        <strain evidence="1 2">ATCC 76273 / CBS 7435 / CECT 11047 / NRRL Y-11430 / Wegner 21-1</strain>
    </source>
</reference>
<gene>
    <name evidence="1" type="ordered locus">PP7435_Chr2-1341</name>
</gene>